<evidence type="ECO:0000256" key="1">
    <source>
        <dbReference type="ARBA" id="ARBA00023235"/>
    </source>
</evidence>
<dbReference type="InterPro" id="IPR036237">
    <property type="entry name" value="Xyl_isomerase-like_sf"/>
</dbReference>
<dbReference type="Proteomes" id="UP000198959">
    <property type="component" value="Unassembled WGS sequence"/>
</dbReference>
<name>A0A1C6SIM0_9ACTN</name>
<evidence type="ECO:0000313" key="4">
    <source>
        <dbReference type="EMBL" id="SCL29212.1"/>
    </source>
</evidence>
<feature type="active site" description="Proton donor/acceptor" evidence="2">
    <location>
        <position position="193"/>
    </location>
</feature>
<dbReference type="PIRSF" id="PIRSF006241">
    <property type="entry name" value="HyI"/>
    <property type="match status" value="1"/>
</dbReference>
<evidence type="ECO:0000313" key="5">
    <source>
        <dbReference type="Proteomes" id="UP000198959"/>
    </source>
</evidence>
<keyword evidence="1 4" id="KW-0413">Isomerase</keyword>
<reference evidence="5" key="1">
    <citation type="submission" date="2016-06" db="EMBL/GenBank/DDBJ databases">
        <authorList>
            <person name="Varghese N."/>
            <person name="Submissions Spin"/>
        </authorList>
    </citation>
    <scope>NUCLEOTIDE SEQUENCE [LARGE SCALE GENOMIC DNA]</scope>
    <source>
        <strain evidence="5">DSM 43817</strain>
    </source>
</reference>
<dbReference type="EMBL" id="FMHW01000002">
    <property type="protein sequence ID" value="SCL29212.1"/>
    <property type="molecule type" value="Genomic_DNA"/>
</dbReference>
<dbReference type="Pfam" id="PF01261">
    <property type="entry name" value="AP_endonuc_2"/>
    <property type="match status" value="1"/>
</dbReference>
<feature type="active site" description="Proton donor/acceptor" evidence="2">
    <location>
        <position position="292"/>
    </location>
</feature>
<dbReference type="AlphaFoldDB" id="A0A1C6SIM0"/>
<dbReference type="Gene3D" id="3.20.20.150">
    <property type="entry name" value="Divalent-metal-dependent TIM barrel enzymes"/>
    <property type="match status" value="1"/>
</dbReference>
<gene>
    <name evidence="4" type="ORF">GA0074692_2684</name>
</gene>
<dbReference type="GO" id="GO:0008903">
    <property type="term" value="F:hydroxypyruvate isomerase activity"/>
    <property type="evidence" value="ECO:0007669"/>
    <property type="project" value="TreeGrafter"/>
</dbReference>
<dbReference type="PANTHER" id="PTHR43489:SF6">
    <property type="entry name" value="HYDROXYPYRUVATE ISOMERASE-RELATED"/>
    <property type="match status" value="1"/>
</dbReference>
<sequence>MAHLPGNVYCLAIAPWSRWIAPSDPLDEERMSMLNRPEARPAGGSRTLAVNCSILMKELPIPERLRLVREAGFPAVEFWWPFPTADPAATEVDAFASEIERAGLALVGLNLFAGDMAGGDRGILSWPGREDELLASAQVARAIAERLGTRRFNVLYGNRQDGTRPDRQDAIAERTLRRIAPIFDAVGGVLMIEPVSGAPAYPIKTAEDAARVVARVAADGGPRNLGILLDLYHLATNGDDVAAAIATFGADAAHVQIADAPGRGAPGTGDLPLAEWVRLLRQLGYDGWVALEYADPSADPFAHVDVHSWKELA</sequence>
<evidence type="ECO:0000259" key="3">
    <source>
        <dbReference type="Pfam" id="PF01261"/>
    </source>
</evidence>
<dbReference type="InterPro" id="IPR050417">
    <property type="entry name" value="Sugar_Epim/Isomerase"/>
</dbReference>
<keyword evidence="5" id="KW-1185">Reference proteome</keyword>
<organism evidence="4 5">
    <name type="scientific">Micromonospora pallida</name>
    <dbReference type="NCBI Taxonomy" id="145854"/>
    <lineage>
        <taxon>Bacteria</taxon>
        <taxon>Bacillati</taxon>
        <taxon>Actinomycetota</taxon>
        <taxon>Actinomycetes</taxon>
        <taxon>Micromonosporales</taxon>
        <taxon>Micromonosporaceae</taxon>
        <taxon>Micromonospora</taxon>
    </lineage>
</organism>
<dbReference type="SUPFAM" id="SSF51658">
    <property type="entry name" value="Xylose isomerase-like"/>
    <property type="match status" value="1"/>
</dbReference>
<dbReference type="InterPro" id="IPR013022">
    <property type="entry name" value="Xyl_isomerase-like_TIM-brl"/>
</dbReference>
<evidence type="ECO:0000256" key="2">
    <source>
        <dbReference type="PIRSR" id="PIRSR006241-50"/>
    </source>
</evidence>
<protein>
    <submittedName>
        <fullName evidence="4">Hydroxypyruvate isomerase</fullName>
    </submittedName>
</protein>
<dbReference type="STRING" id="145854.GA0074692_2684"/>
<dbReference type="PANTHER" id="PTHR43489">
    <property type="entry name" value="ISOMERASE"/>
    <property type="match status" value="1"/>
</dbReference>
<proteinExistence type="predicted"/>
<accession>A0A1C6SIM0</accession>
<keyword evidence="4" id="KW-0670">Pyruvate</keyword>
<dbReference type="GO" id="GO:0046487">
    <property type="term" value="P:glyoxylate metabolic process"/>
    <property type="evidence" value="ECO:0007669"/>
    <property type="project" value="TreeGrafter"/>
</dbReference>
<feature type="domain" description="Xylose isomerase-like TIM barrel" evidence="3">
    <location>
        <begin position="65"/>
        <end position="297"/>
    </location>
</feature>
<dbReference type="InterPro" id="IPR026040">
    <property type="entry name" value="HyI-like"/>
</dbReference>